<reference evidence="3" key="1">
    <citation type="submission" date="2021-02" db="EMBL/GenBank/DDBJ databases">
        <title>Thiocyanate and organic carbon inputs drive convergent selection for specific autotrophic Afipia and Thiobacillus strains within complex microbiomes.</title>
        <authorList>
            <person name="Huddy R.J."/>
            <person name="Sachdeva R."/>
            <person name="Kadzinga F."/>
            <person name="Kantor R.S."/>
            <person name="Harrison S.T.L."/>
            <person name="Banfield J.F."/>
        </authorList>
    </citation>
    <scope>NUCLEOTIDE SEQUENCE</scope>
    <source>
        <strain evidence="3">SCN18_13_7_16_R3_B_64_19</strain>
    </source>
</reference>
<evidence type="ECO:0000259" key="2">
    <source>
        <dbReference type="PROSITE" id="PS51371"/>
    </source>
</evidence>
<dbReference type="Gene3D" id="3.10.580.10">
    <property type="entry name" value="CBS-domain"/>
    <property type="match status" value="1"/>
</dbReference>
<accession>A0A8I1MWN8</accession>
<dbReference type="Pfam" id="PF00571">
    <property type="entry name" value="CBS"/>
    <property type="match status" value="1"/>
</dbReference>
<dbReference type="AlphaFoldDB" id="A0A8I1MWN8"/>
<sequence>MSSSSDHLAAISERIKNGVAGPTETVQTVLSWFGAERRGIWVVKQINAALDAHDLMTEPSFESTWIDGPIRFVRKAKNGAADALLDPTFRLGRLEAANKEIVSVKPNDSLDKVITLMLTSDFSQLPVMGGQRDVKGVVSWKTIGSRLALNKLCTQCKDFMEPAQILSEEVSLLEAVDVIANHDYVLVQRTDKTPRRPPKVLHLWPPKLLHPGRGDLTH</sequence>
<name>A0A8I1MWN8_THIA3</name>
<proteinExistence type="predicted"/>
<dbReference type="EMBL" id="JAFKMR010000016">
    <property type="protein sequence ID" value="MBN8744310.1"/>
    <property type="molecule type" value="Genomic_DNA"/>
</dbReference>
<dbReference type="Proteomes" id="UP000664800">
    <property type="component" value="Unassembled WGS sequence"/>
</dbReference>
<protein>
    <submittedName>
        <fullName evidence="3">CBS domain-containing protein</fullName>
    </submittedName>
</protein>
<dbReference type="SMART" id="SM00116">
    <property type="entry name" value="CBS"/>
    <property type="match status" value="1"/>
</dbReference>
<gene>
    <name evidence="3" type="ORF">J0I24_08350</name>
</gene>
<evidence type="ECO:0000313" key="4">
    <source>
        <dbReference type="Proteomes" id="UP000664800"/>
    </source>
</evidence>
<dbReference type="InterPro" id="IPR000644">
    <property type="entry name" value="CBS_dom"/>
</dbReference>
<keyword evidence="1" id="KW-0129">CBS domain</keyword>
<dbReference type="RefSeq" id="WP_276729921.1">
    <property type="nucleotide sequence ID" value="NZ_JAFKMR010000016.1"/>
</dbReference>
<dbReference type="InterPro" id="IPR046342">
    <property type="entry name" value="CBS_dom_sf"/>
</dbReference>
<evidence type="ECO:0000313" key="3">
    <source>
        <dbReference type="EMBL" id="MBN8744310.1"/>
    </source>
</evidence>
<feature type="domain" description="CBS" evidence="2">
    <location>
        <begin position="97"/>
        <end position="154"/>
    </location>
</feature>
<organism evidence="3 4">
    <name type="scientific">Thiomonas arsenitoxydans (strain DSM 22701 / CIP 110005 / 3As)</name>
    <dbReference type="NCBI Taxonomy" id="426114"/>
    <lineage>
        <taxon>Bacteria</taxon>
        <taxon>Pseudomonadati</taxon>
        <taxon>Pseudomonadota</taxon>
        <taxon>Betaproteobacteria</taxon>
        <taxon>Burkholderiales</taxon>
        <taxon>Thiomonas</taxon>
    </lineage>
</organism>
<dbReference type="SUPFAM" id="SSF54631">
    <property type="entry name" value="CBS-domain pair"/>
    <property type="match status" value="1"/>
</dbReference>
<evidence type="ECO:0000256" key="1">
    <source>
        <dbReference type="PROSITE-ProRule" id="PRU00703"/>
    </source>
</evidence>
<dbReference type="PROSITE" id="PS51371">
    <property type="entry name" value="CBS"/>
    <property type="match status" value="1"/>
</dbReference>
<comment type="caution">
    <text evidence="3">The sequence shown here is derived from an EMBL/GenBank/DDBJ whole genome shotgun (WGS) entry which is preliminary data.</text>
</comment>